<dbReference type="RefSeq" id="WP_015789493.1">
    <property type="nucleotide sequence ID" value="NC_013158.1"/>
</dbReference>
<dbReference type="InterPro" id="IPR003594">
    <property type="entry name" value="HATPase_dom"/>
</dbReference>
<dbReference type="GO" id="GO:0000155">
    <property type="term" value="F:phosphorelay sensor kinase activity"/>
    <property type="evidence" value="ECO:0007669"/>
    <property type="project" value="InterPro"/>
</dbReference>
<dbReference type="InterPro" id="IPR004358">
    <property type="entry name" value="Sig_transdc_His_kin-like_C"/>
</dbReference>
<dbReference type="PROSITE" id="PS50109">
    <property type="entry name" value="HIS_KIN"/>
    <property type="match status" value="1"/>
</dbReference>
<dbReference type="PANTHER" id="PTHR43711:SF1">
    <property type="entry name" value="HISTIDINE KINASE 1"/>
    <property type="match status" value="1"/>
</dbReference>
<reference evidence="8 9" key="1">
    <citation type="journal article" date="2009" name="Stand. Genomic Sci.">
        <title>Complete genome sequence of Halorhabdus utahensis type strain (AX-2).</title>
        <authorList>
            <person name="Anderson I."/>
            <person name="Tindall B.J."/>
            <person name="Pomrenke H."/>
            <person name="Goker M."/>
            <person name="Lapidus A."/>
            <person name="Nolan M."/>
            <person name="Copeland A."/>
            <person name="Glavina Del Rio T."/>
            <person name="Chen F."/>
            <person name="Tice H."/>
            <person name="Cheng J.F."/>
            <person name="Lucas S."/>
            <person name="Chertkov O."/>
            <person name="Bruce D."/>
            <person name="Brettin T."/>
            <person name="Detter J.C."/>
            <person name="Han C."/>
            <person name="Goodwin L."/>
            <person name="Land M."/>
            <person name="Hauser L."/>
            <person name="Chang Y.J."/>
            <person name="Jeffries C.D."/>
            <person name="Pitluck S."/>
            <person name="Pati A."/>
            <person name="Mavromatis K."/>
            <person name="Ivanova N."/>
            <person name="Ovchinnikova G."/>
            <person name="Chen A."/>
            <person name="Palaniappan K."/>
            <person name="Chain P."/>
            <person name="Rohde M."/>
            <person name="Bristow J."/>
            <person name="Eisen J.A."/>
            <person name="Markowitz V."/>
            <person name="Hugenholtz P."/>
            <person name="Kyrpides N.C."/>
            <person name="Klenk H.P."/>
        </authorList>
    </citation>
    <scope>NUCLEOTIDE SEQUENCE [LARGE SCALE GENOMIC DNA]</scope>
    <source>
        <strain evidence="9">DSM 12940 / JCM 11049 / AX-2</strain>
    </source>
</reference>
<dbReference type="SUPFAM" id="SSF47384">
    <property type="entry name" value="Homodimeric domain of signal transducing histidine kinase"/>
    <property type="match status" value="1"/>
</dbReference>
<dbReference type="InterPro" id="IPR036097">
    <property type="entry name" value="HisK_dim/P_sf"/>
</dbReference>
<dbReference type="KEGG" id="hut:Huta_1749"/>
<dbReference type="Pfam" id="PF02518">
    <property type="entry name" value="HATPase_c"/>
    <property type="match status" value="1"/>
</dbReference>
<evidence type="ECO:0000256" key="4">
    <source>
        <dbReference type="ARBA" id="ARBA00022679"/>
    </source>
</evidence>
<dbReference type="GeneID" id="8384035"/>
<dbReference type="Pfam" id="PF00512">
    <property type="entry name" value="HisKA"/>
    <property type="match status" value="1"/>
</dbReference>
<comment type="catalytic activity">
    <reaction evidence="1">
        <text>ATP + protein L-histidine = ADP + protein N-phospho-L-histidine.</text>
        <dbReference type="EC" id="2.7.13.3"/>
    </reaction>
</comment>
<dbReference type="InterPro" id="IPR005467">
    <property type="entry name" value="His_kinase_dom"/>
</dbReference>
<dbReference type="PANTHER" id="PTHR43711">
    <property type="entry name" value="TWO-COMPONENT HISTIDINE KINASE"/>
    <property type="match status" value="1"/>
</dbReference>
<dbReference type="Gene3D" id="1.10.287.130">
    <property type="match status" value="1"/>
</dbReference>
<feature type="domain" description="Histidine kinase" evidence="7">
    <location>
        <begin position="135"/>
        <end position="331"/>
    </location>
</feature>
<evidence type="ECO:0000256" key="6">
    <source>
        <dbReference type="ARBA" id="ARBA00023012"/>
    </source>
</evidence>
<protein>
    <recommendedName>
        <fullName evidence="2">histidine kinase</fullName>
        <ecNumber evidence="2">2.7.13.3</ecNumber>
    </recommendedName>
</protein>
<dbReference type="Gene3D" id="3.30.565.10">
    <property type="entry name" value="Histidine kinase-like ATPase, C-terminal domain"/>
    <property type="match status" value="1"/>
</dbReference>
<name>C7NRI5_HALUD</name>
<keyword evidence="3" id="KW-0597">Phosphoprotein</keyword>
<dbReference type="EC" id="2.7.13.3" evidence="2"/>
<evidence type="ECO:0000313" key="8">
    <source>
        <dbReference type="EMBL" id="ACV11921.1"/>
    </source>
</evidence>
<evidence type="ECO:0000256" key="5">
    <source>
        <dbReference type="ARBA" id="ARBA00022777"/>
    </source>
</evidence>
<evidence type="ECO:0000256" key="3">
    <source>
        <dbReference type="ARBA" id="ARBA00022553"/>
    </source>
</evidence>
<dbReference type="Proteomes" id="UP000002071">
    <property type="component" value="Chromosome"/>
</dbReference>
<proteinExistence type="predicted"/>
<gene>
    <name evidence="8" type="ordered locus">Huta_1749</name>
</gene>
<evidence type="ECO:0000256" key="1">
    <source>
        <dbReference type="ARBA" id="ARBA00000085"/>
    </source>
</evidence>
<dbReference type="PRINTS" id="PR00344">
    <property type="entry name" value="BCTRLSENSOR"/>
</dbReference>
<dbReference type="EMBL" id="CP001687">
    <property type="protein sequence ID" value="ACV11921.1"/>
    <property type="molecule type" value="Genomic_DNA"/>
</dbReference>
<dbReference type="SMART" id="SM00388">
    <property type="entry name" value="HisKA"/>
    <property type="match status" value="1"/>
</dbReference>
<keyword evidence="9" id="KW-1185">Reference proteome</keyword>
<dbReference type="CDD" id="cd00075">
    <property type="entry name" value="HATPase"/>
    <property type="match status" value="1"/>
</dbReference>
<evidence type="ECO:0000259" key="7">
    <source>
        <dbReference type="PROSITE" id="PS50109"/>
    </source>
</evidence>
<keyword evidence="4" id="KW-0808">Transferase</keyword>
<dbReference type="InterPro" id="IPR003661">
    <property type="entry name" value="HisK_dim/P_dom"/>
</dbReference>
<dbReference type="InterPro" id="IPR036890">
    <property type="entry name" value="HATPase_C_sf"/>
</dbReference>
<dbReference type="HOGENOM" id="CLU_000445_114_58_2"/>
<keyword evidence="5 8" id="KW-0418">Kinase</keyword>
<accession>C7NRI5</accession>
<dbReference type="OrthoDB" id="8127at2157"/>
<dbReference type="STRING" id="519442.Huta_1749"/>
<sequence length="331" mass="35442">MTANGATGSFAIEEWPDPVCRLSDDDGTQVVQAVNEAFERTFGSIEPGEPVTTLFETFDLSVVLGPEDPTVVGTEADKIIAESNRGRSEREPDTRYLLRAVPENGDTDGVLLFTPLPEEAAREADEIGLDHVASVISHDLRNPLDVAKAHLRAARETGEADHFEHVADAHERMERIVEDVLTLASGSDVIQPDEMVELSGVVEDAWTNVDTDDADIVLKGSLPSIIADPDRLGRLFENLFRNSIQHGGSAVTVTVGPLESAKGFYVADDGQGIPSAQQARVFDPGFSTDDHGTGLGLSIVARVVDLHGWSVTVTESANGGARFEVTGIETS</sequence>
<dbReference type="CDD" id="cd00082">
    <property type="entry name" value="HisKA"/>
    <property type="match status" value="1"/>
</dbReference>
<dbReference type="InterPro" id="IPR050736">
    <property type="entry name" value="Sensor_HK_Regulatory"/>
</dbReference>
<dbReference type="SUPFAM" id="SSF55874">
    <property type="entry name" value="ATPase domain of HSP90 chaperone/DNA topoisomerase II/histidine kinase"/>
    <property type="match status" value="1"/>
</dbReference>
<evidence type="ECO:0000313" key="9">
    <source>
        <dbReference type="Proteomes" id="UP000002071"/>
    </source>
</evidence>
<dbReference type="eggNOG" id="arCOG02333">
    <property type="taxonomic scope" value="Archaea"/>
</dbReference>
<dbReference type="AlphaFoldDB" id="C7NRI5"/>
<evidence type="ECO:0000256" key="2">
    <source>
        <dbReference type="ARBA" id="ARBA00012438"/>
    </source>
</evidence>
<keyword evidence="6" id="KW-0902">Two-component regulatory system</keyword>
<dbReference type="SMART" id="SM00387">
    <property type="entry name" value="HATPase_c"/>
    <property type="match status" value="1"/>
</dbReference>
<organism evidence="8 9">
    <name type="scientific">Halorhabdus utahensis (strain DSM 12940 / JCM 11049 / AX-2)</name>
    <dbReference type="NCBI Taxonomy" id="519442"/>
    <lineage>
        <taxon>Archaea</taxon>
        <taxon>Methanobacteriati</taxon>
        <taxon>Methanobacteriota</taxon>
        <taxon>Stenosarchaea group</taxon>
        <taxon>Halobacteria</taxon>
        <taxon>Halobacteriales</taxon>
        <taxon>Haloarculaceae</taxon>
        <taxon>Halorhabdus</taxon>
    </lineage>
</organism>